<dbReference type="InterPro" id="IPR018982">
    <property type="entry name" value="RQC_domain"/>
</dbReference>
<dbReference type="AlphaFoldDB" id="A0A9X4P660"/>
<dbReference type="Pfam" id="PF00570">
    <property type="entry name" value="HRDC"/>
    <property type="match status" value="1"/>
</dbReference>
<dbReference type="Gene3D" id="1.10.10.10">
    <property type="entry name" value="Winged helix-like DNA-binding domain superfamily/Winged helix DNA-binding domain"/>
    <property type="match status" value="1"/>
</dbReference>
<sequence>MQERDWIQKFEVFDLFDFNNYQADAQVVFKALAECDRALSLSLLIALLQGRKTATILTFDLQRNSSFGSLAKLNKMEIKNLIYLLMNRGLLKMRRLSGGRFAFGLSGDGLAHLLNPKPLLAQPPEFSRADILRFEQELTLFEQLRVWRSHATRRLRERYLGLQVFEVATNFILKRIAHERPHTMEDLDDYGLSEEVLKNYGKEILELIHEAD</sequence>
<dbReference type="Proteomes" id="UP001153203">
    <property type="component" value="Unassembled WGS sequence"/>
</dbReference>
<dbReference type="Pfam" id="PF09382">
    <property type="entry name" value="RQC"/>
    <property type="match status" value="1"/>
</dbReference>
<dbReference type="RefSeq" id="WP_279363113.1">
    <property type="nucleotide sequence ID" value="NZ_JAMWGA010000003.1"/>
</dbReference>
<evidence type="ECO:0000256" key="2">
    <source>
        <dbReference type="ARBA" id="ARBA00034808"/>
    </source>
</evidence>
<evidence type="ECO:0000256" key="1">
    <source>
        <dbReference type="ARBA" id="ARBA00034617"/>
    </source>
</evidence>
<dbReference type="InterPro" id="IPR044876">
    <property type="entry name" value="HRDC_dom_sf"/>
</dbReference>
<dbReference type="Gene3D" id="1.10.150.80">
    <property type="entry name" value="HRDC domain"/>
    <property type="match status" value="1"/>
</dbReference>
<dbReference type="InterPro" id="IPR010997">
    <property type="entry name" value="HRDC-like_sf"/>
</dbReference>
<dbReference type="SUPFAM" id="SSF46785">
    <property type="entry name" value="Winged helix' DNA-binding domain"/>
    <property type="match status" value="1"/>
</dbReference>
<dbReference type="GO" id="GO:0006260">
    <property type="term" value="P:DNA replication"/>
    <property type="evidence" value="ECO:0007669"/>
    <property type="project" value="InterPro"/>
</dbReference>
<dbReference type="EMBL" id="JAMWGI010000003">
    <property type="protein sequence ID" value="MDG6193794.1"/>
    <property type="molecule type" value="Genomic_DNA"/>
</dbReference>
<proteinExistence type="predicted"/>
<name>A0A9X4P660_9LACT</name>
<organism evidence="4 5">
    <name type="scientific">Lactococcus formosensis</name>
    <dbReference type="NCBI Taxonomy" id="1281486"/>
    <lineage>
        <taxon>Bacteria</taxon>
        <taxon>Bacillati</taxon>
        <taxon>Bacillota</taxon>
        <taxon>Bacilli</taxon>
        <taxon>Lactobacillales</taxon>
        <taxon>Streptococcaceae</taxon>
        <taxon>Lactococcus</taxon>
    </lineage>
</organism>
<dbReference type="GO" id="GO:0043138">
    <property type="term" value="F:3'-5' DNA helicase activity"/>
    <property type="evidence" value="ECO:0007669"/>
    <property type="project" value="UniProtKB-EC"/>
</dbReference>
<gene>
    <name evidence="4" type="ORF">NF708_07250</name>
</gene>
<comment type="catalytic activity">
    <reaction evidence="1">
        <text>Couples ATP hydrolysis with the unwinding of duplex DNA by translocating in the 3'-5' direction.</text>
        <dbReference type="EC" id="5.6.2.4"/>
    </reaction>
</comment>
<evidence type="ECO:0000313" key="4">
    <source>
        <dbReference type="EMBL" id="MDG6193794.1"/>
    </source>
</evidence>
<accession>A0A9X4P660</accession>
<dbReference type="SUPFAM" id="SSF47819">
    <property type="entry name" value="HRDC-like"/>
    <property type="match status" value="1"/>
</dbReference>
<dbReference type="InterPro" id="IPR002121">
    <property type="entry name" value="HRDC_dom"/>
</dbReference>
<dbReference type="SMART" id="SM00956">
    <property type="entry name" value="RQC"/>
    <property type="match status" value="1"/>
</dbReference>
<evidence type="ECO:0000259" key="3">
    <source>
        <dbReference type="PROSITE" id="PS50967"/>
    </source>
</evidence>
<dbReference type="InterPro" id="IPR036390">
    <property type="entry name" value="WH_DNA-bd_sf"/>
</dbReference>
<feature type="domain" description="HRDC" evidence="3">
    <location>
        <begin position="134"/>
        <end position="212"/>
    </location>
</feature>
<dbReference type="GO" id="GO:0003676">
    <property type="term" value="F:nucleic acid binding"/>
    <property type="evidence" value="ECO:0007669"/>
    <property type="project" value="InterPro"/>
</dbReference>
<comment type="caution">
    <text evidence="4">The sequence shown here is derived from an EMBL/GenBank/DDBJ whole genome shotgun (WGS) entry which is preliminary data.</text>
</comment>
<protein>
    <recommendedName>
        <fullName evidence="2">DNA 3'-5' helicase</fullName>
        <ecNumber evidence="2">5.6.2.4</ecNumber>
    </recommendedName>
</protein>
<reference evidence="4" key="1">
    <citation type="submission" date="2022-06" db="EMBL/GenBank/DDBJ databases">
        <title>Lactococcus from bovine mastitis in China.</title>
        <authorList>
            <person name="Lin Y."/>
            <person name="Han B."/>
        </authorList>
    </citation>
    <scope>NUCLEOTIDE SEQUENCE</scope>
    <source>
        <strain evidence="4">Hebei-B-39</strain>
    </source>
</reference>
<dbReference type="GO" id="GO:0006281">
    <property type="term" value="P:DNA repair"/>
    <property type="evidence" value="ECO:0007669"/>
    <property type="project" value="InterPro"/>
</dbReference>
<dbReference type="EC" id="5.6.2.4" evidence="2"/>
<dbReference type="GO" id="GO:0000166">
    <property type="term" value="F:nucleotide binding"/>
    <property type="evidence" value="ECO:0007669"/>
    <property type="project" value="InterPro"/>
</dbReference>
<dbReference type="PROSITE" id="PS50967">
    <property type="entry name" value="HRDC"/>
    <property type="match status" value="1"/>
</dbReference>
<dbReference type="InterPro" id="IPR036388">
    <property type="entry name" value="WH-like_DNA-bd_sf"/>
</dbReference>
<evidence type="ECO:0000313" key="5">
    <source>
        <dbReference type="Proteomes" id="UP001153203"/>
    </source>
</evidence>